<proteinExistence type="predicted"/>
<reference evidence="1" key="1">
    <citation type="submission" date="2015-01" db="EMBL/GenBank/DDBJ databases">
        <title>The Genome Sequence of Cryptococcus gattii CA1280.</title>
        <authorList>
            <consortium name="The Broad Institute Genomics Platform"/>
            <person name="Cuomo C."/>
            <person name="Litvintseva A."/>
            <person name="Chen Y."/>
            <person name="Heitman J."/>
            <person name="Sun S."/>
            <person name="Springer D."/>
            <person name="Dromer F."/>
            <person name="Young S."/>
            <person name="Zeng Q."/>
            <person name="Gargeya S."/>
            <person name="Abouelleil A."/>
            <person name="Alvarado L."/>
            <person name="Chapman S.B."/>
            <person name="Gainer-Dewar J."/>
            <person name="Goldberg J."/>
            <person name="Griggs A."/>
            <person name="Gujja S."/>
            <person name="Hansen M."/>
            <person name="Howarth C."/>
            <person name="Imamovic A."/>
            <person name="Larimer J."/>
            <person name="Murphy C."/>
            <person name="Naylor J."/>
            <person name="Pearson M."/>
            <person name="Priest M."/>
            <person name="Roberts A."/>
            <person name="Saif S."/>
            <person name="Shea T."/>
            <person name="Sykes S."/>
            <person name="Wortman J."/>
            <person name="Nusbaum C."/>
            <person name="Birren B."/>
        </authorList>
    </citation>
    <scope>NUCLEOTIDE SEQUENCE [LARGE SCALE GENOMIC DNA]</scope>
    <source>
        <strain evidence="1">CA1280</strain>
    </source>
</reference>
<accession>A0A0D0VY98</accession>
<evidence type="ECO:0000313" key="1">
    <source>
        <dbReference type="EMBL" id="KIR50340.1"/>
    </source>
</evidence>
<protein>
    <submittedName>
        <fullName evidence="1">Uncharacterized protein</fullName>
    </submittedName>
</protein>
<dbReference type="HOGENOM" id="CLU_3299347_0_0_1"/>
<organism evidence="1">
    <name type="scientific">Cryptococcus bacillisporus CA1280</name>
    <dbReference type="NCBI Taxonomy" id="1296109"/>
    <lineage>
        <taxon>Eukaryota</taxon>
        <taxon>Fungi</taxon>
        <taxon>Dikarya</taxon>
        <taxon>Basidiomycota</taxon>
        <taxon>Agaricomycotina</taxon>
        <taxon>Tremellomycetes</taxon>
        <taxon>Tremellales</taxon>
        <taxon>Cryptococcaceae</taxon>
        <taxon>Cryptococcus</taxon>
        <taxon>Cryptococcus gattii species complex</taxon>
    </lineage>
</organism>
<sequence>MHQKHGELGCGGQSQSTLCPGLHRCPSGSFLINLPFTCVF</sequence>
<dbReference type="EMBL" id="KN847973">
    <property type="protein sequence ID" value="KIR50340.1"/>
    <property type="molecule type" value="Genomic_DNA"/>
</dbReference>
<gene>
    <name evidence="1" type="ORF">I312_00276</name>
</gene>
<dbReference type="OrthoDB" id="10647748at2759"/>
<dbReference type="AlphaFoldDB" id="A0A0D0VY98"/>
<name>A0A0D0VY98_CRYGA</name>